<dbReference type="PANTHER" id="PTHR34605:SF4">
    <property type="entry name" value="DNA ADENINE METHYLTRANSFERASE"/>
    <property type="match status" value="1"/>
</dbReference>
<dbReference type="PROSITE" id="PS51898">
    <property type="entry name" value="TYR_RECOMBINASE"/>
    <property type="match status" value="1"/>
</dbReference>
<evidence type="ECO:0000256" key="2">
    <source>
        <dbReference type="ARBA" id="ARBA00023172"/>
    </source>
</evidence>
<dbReference type="InterPro" id="IPR010998">
    <property type="entry name" value="Integrase_recombinase_N"/>
</dbReference>
<feature type="domain" description="Tyr recombinase" evidence="4">
    <location>
        <begin position="144"/>
        <end position="363"/>
    </location>
</feature>
<dbReference type="EMBL" id="CP108092">
    <property type="protein sequence ID" value="WUQ18309.1"/>
    <property type="molecule type" value="Genomic_DNA"/>
</dbReference>
<protein>
    <submittedName>
        <fullName evidence="6">Integrase</fullName>
    </submittedName>
</protein>
<dbReference type="SUPFAM" id="SSF47823">
    <property type="entry name" value="lambda integrase-like, N-terminal domain"/>
    <property type="match status" value="1"/>
</dbReference>
<dbReference type="InterPro" id="IPR002104">
    <property type="entry name" value="Integrase_catalytic"/>
</dbReference>
<dbReference type="InterPro" id="IPR011010">
    <property type="entry name" value="DNA_brk_join_enz"/>
</dbReference>
<keyword evidence="1 3" id="KW-0238">DNA-binding</keyword>
<evidence type="ECO:0000256" key="3">
    <source>
        <dbReference type="PROSITE-ProRule" id="PRU01248"/>
    </source>
</evidence>
<organism evidence="6 7">
    <name type="scientific">Streptomyces virginiae</name>
    <name type="common">Streptomyces cinnamonensis</name>
    <dbReference type="NCBI Taxonomy" id="1961"/>
    <lineage>
        <taxon>Bacteria</taxon>
        <taxon>Bacillati</taxon>
        <taxon>Actinomycetota</taxon>
        <taxon>Actinomycetes</taxon>
        <taxon>Kitasatosporales</taxon>
        <taxon>Streptomycetaceae</taxon>
        <taxon>Streptomyces</taxon>
    </lineage>
</organism>
<dbReference type="Gene3D" id="1.10.150.130">
    <property type="match status" value="1"/>
</dbReference>
<dbReference type="PANTHER" id="PTHR34605">
    <property type="entry name" value="PHAGE_INTEGRASE DOMAIN-CONTAINING PROTEIN"/>
    <property type="match status" value="1"/>
</dbReference>
<evidence type="ECO:0000256" key="1">
    <source>
        <dbReference type="ARBA" id="ARBA00023125"/>
    </source>
</evidence>
<evidence type="ECO:0000259" key="4">
    <source>
        <dbReference type="PROSITE" id="PS51898"/>
    </source>
</evidence>
<keyword evidence="2" id="KW-0233">DNA recombination</keyword>
<dbReference type="Proteomes" id="UP001432039">
    <property type="component" value="Plasmid unnamed2"/>
</dbReference>
<accession>A0ABZ1TUU7</accession>
<dbReference type="PROSITE" id="PS51900">
    <property type="entry name" value="CB"/>
    <property type="match status" value="1"/>
</dbReference>
<dbReference type="Gene3D" id="1.10.443.10">
    <property type="entry name" value="Intergrase catalytic core"/>
    <property type="match status" value="1"/>
</dbReference>
<name>A0ABZ1TUU7_STRVG</name>
<evidence type="ECO:0000313" key="6">
    <source>
        <dbReference type="EMBL" id="WUQ18309.1"/>
    </source>
</evidence>
<keyword evidence="7" id="KW-1185">Reference proteome</keyword>
<proteinExistence type="predicted"/>
<sequence length="367" mass="39471">MEIEKSLSVITDTARAALERRGAGAGLSARAEADVQAGIPESTRRAYNSDFAAFARWCLEDGRRPLPADAATVTEYVSHLKHTPRPTTGKPYSPSSLDRAIAAIRTVHRAADRPVPETKGARKVVAGYRAELSEAKDDETRKRARPNRVDAAVPAVLRKFLADMDRTTLRGLRDAALLLLGHALAARGSELVSLNADSIKRDPDGKGLVVSVYRKKIKRWTDTKVVYGSNPVTCPVRATEALLAALVRSGRGNGPLFLRIDRHGRVAAQSQRRNAQGVLVTIGSADGRLSAEGASDMIEAVAEGAGEDGRWRSHSLRRGFVTAARAAGHDLVDIGRHGGWADGSKALLGYIEEDDGWDRNPLIGIGL</sequence>
<reference evidence="6" key="1">
    <citation type="submission" date="2022-10" db="EMBL/GenBank/DDBJ databases">
        <title>The complete genomes of actinobacterial strains from the NBC collection.</title>
        <authorList>
            <person name="Joergensen T.S."/>
            <person name="Alvarez Arevalo M."/>
            <person name="Sterndorff E.B."/>
            <person name="Faurdal D."/>
            <person name="Vuksanovic O."/>
            <person name="Mourched A.-S."/>
            <person name="Charusanti P."/>
            <person name="Shaw S."/>
            <person name="Blin K."/>
            <person name="Weber T."/>
        </authorList>
    </citation>
    <scope>NUCLEOTIDE SEQUENCE</scope>
    <source>
        <strain evidence="6">NBC_00248</strain>
        <plasmid evidence="6">unnamed2</plasmid>
    </source>
</reference>
<feature type="domain" description="Core-binding (CB)" evidence="5">
    <location>
        <begin position="1"/>
        <end position="112"/>
    </location>
</feature>
<dbReference type="SUPFAM" id="SSF56349">
    <property type="entry name" value="DNA breaking-rejoining enzymes"/>
    <property type="match status" value="1"/>
</dbReference>
<dbReference type="InterPro" id="IPR052925">
    <property type="entry name" value="Phage_Integrase-like_Recomb"/>
</dbReference>
<geneLocation type="plasmid" evidence="6 7">
    <name>unnamed2</name>
</geneLocation>
<evidence type="ECO:0000259" key="5">
    <source>
        <dbReference type="PROSITE" id="PS51900"/>
    </source>
</evidence>
<gene>
    <name evidence="6" type="ORF">OG517_43630</name>
</gene>
<dbReference type="InterPro" id="IPR013762">
    <property type="entry name" value="Integrase-like_cat_sf"/>
</dbReference>
<dbReference type="InterPro" id="IPR044068">
    <property type="entry name" value="CB"/>
</dbReference>
<evidence type="ECO:0000313" key="7">
    <source>
        <dbReference type="Proteomes" id="UP001432039"/>
    </source>
</evidence>
<dbReference type="RefSeq" id="WP_328966253.1">
    <property type="nucleotide sequence ID" value="NZ_CP108092.1"/>
</dbReference>
<keyword evidence="6" id="KW-0614">Plasmid</keyword>